<dbReference type="PANTHER" id="PTHR43756:SF5">
    <property type="entry name" value="CHOLINE MONOOXYGENASE, CHLOROPLASTIC"/>
    <property type="match status" value="1"/>
</dbReference>
<protein>
    <submittedName>
        <fullName evidence="8">(2Fe-2S)-binding protein</fullName>
    </submittedName>
</protein>
<keyword evidence="9" id="KW-1185">Reference proteome</keyword>
<dbReference type="EMBL" id="BMXI01000010">
    <property type="protein sequence ID" value="GHC57262.1"/>
    <property type="molecule type" value="Genomic_DNA"/>
</dbReference>
<dbReference type="Gene3D" id="2.102.10.10">
    <property type="entry name" value="Rieske [2Fe-2S] iron-sulphur domain"/>
    <property type="match status" value="1"/>
</dbReference>
<organism evidence="8 9">
    <name type="scientific">Roseibacillus persicicus</name>
    <dbReference type="NCBI Taxonomy" id="454148"/>
    <lineage>
        <taxon>Bacteria</taxon>
        <taxon>Pseudomonadati</taxon>
        <taxon>Verrucomicrobiota</taxon>
        <taxon>Verrucomicrobiia</taxon>
        <taxon>Verrucomicrobiales</taxon>
        <taxon>Verrucomicrobiaceae</taxon>
        <taxon>Roseibacillus</taxon>
    </lineage>
</organism>
<keyword evidence="3" id="KW-0479">Metal-binding</keyword>
<dbReference type="Proteomes" id="UP000644507">
    <property type="component" value="Unassembled WGS sequence"/>
</dbReference>
<dbReference type="PANTHER" id="PTHR43756">
    <property type="entry name" value="CHOLINE MONOOXYGENASE, CHLOROPLASTIC"/>
    <property type="match status" value="1"/>
</dbReference>
<comment type="cofactor">
    <cofactor evidence="1">
        <name>Fe cation</name>
        <dbReference type="ChEBI" id="CHEBI:24875"/>
    </cofactor>
</comment>
<evidence type="ECO:0000313" key="8">
    <source>
        <dbReference type="EMBL" id="GHC57262.1"/>
    </source>
</evidence>
<sequence>MRLTEERVREACAMGTKRPAVGGAQSNLEELLAQIEESADLPLPQAMSLPSAAYTSEEFFQWENEEVFRKEWLCVGHVSQIPLAGDFLNLDLLGEPLIVVRGKDEQVRVLSRVCPHRAMDIMPEGFGYDGHGIGDRREEGGPDCGHARLFLCRYHSWTFELDGGLKACPEMQEAEDFCRDEVGLKEFRSEVWEGFVFVNLDGEAPISVGEQLAGLQEKVAKWNCGEMVVVNAQEWDCPFNWKVMIENFMESYHHAGAHAKSLQTMMPAKDTWTEEEKAHYIRCHLPMKEKVRKEIAEQEAKGGQWDAFPKIEGLSDEERHEWGLHLGFPTFMFVVLADCAIWYRLQPESAGRCKLVTTMLVPGETVKEEGFAEMLERGVREATEFHLEDMEVCTAVQRGHYSRVTKPGRLSHLEMPVWLIQRYLAARSRGTWPTQDREPAQSQK</sequence>
<gene>
    <name evidence="8" type="ORF">GCM10007100_25250</name>
</gene>
<evidence type="ECO:0000256" key="4">
    <source>
        <dbReference type="ARBA" id="ARBA00023002"/>
    </source>
</evidence>
<dbReference type="RefSeq" id="WP_189570417.1">
    <property type="nucleotide sequence ID" value="NZ_BMXI01000010.1"/>
</dbReference>
<evidence type="ECO:0000313" key="9">
    <source>
        <dbReference type="Proteomes" id="UP000644507"/>
    </source>
</evidence>
<dbReference type="PROSITE" id="PS51296">
    <property type="entry name" value="RIESKE"/>
    <property type="match status" value="1"/>
</dbReference>
<evidence type="ECO:0000256" key="6">
    <source>
        <dbReference type="ARBA" id="ARBA00023014"/>
    </source>
</evidence>
<dbReference type="PRINTS" id="PR00090">
    <property type="entry name" value="RNGDIOXGNASE"/>
</dbReference>
<feature type="domain" description="Rieske" evidence="7">
    <location>
        <begin position="72"/>
        <end position="198"/>
    </location>
</feature>
<dbReference type="InterPro" id="IPR017941">
    <property type="entry name" value="Rieske_2Fe-2S"/>
</dbReference>
<dbReference type="GO" id="GO:0016491">
    <property type="term" value="F:oxidoreductase activity"/>
    <property type="evidence" value="ECO:0007669"/>
    <property type="project" value="UniProtKB-KW"/>
</dbReference>
<evidence type="ECO:0000256" key="2">
    <source>
        <dbReference type="ARBA" id="ARBA00022714"/>
    </source>
</evidence>
<accession>A0A918TQE8</accession>
<dbReference type="SUPFAM" id="SSF55961">
    <property type="entry name" value="Bet v1-like"/>
    <property type="match status" value="1"/>
</dbReference>
<keyword evidence="4" id="KW-0560">Oxidoreductase</keyword>
<dbReference type="SUPFAM" id="SSF50022">
    <property type="entry name" value="ISP domain"/>
    <property type="match status" value="1"/>
</dbReference>
<evidence type="ECO:0000256" key="3">
    <source>
        <dbReference type="ARBA" id="ARBA00022723"/>
    </source>
</evidence>
<name>A0A918TQE8_9BACT</name>
<evidence type="ECO:0000256" key="1">
    <source>
        <dbReference type="ARBA" id="ARBA00001962"/>
    </source>
</evidence>
<dbReference type="Pfam" id="PF00355">
    <property type="entry name" value="Rieske"/>
    <property type="match status" value="1"/>
</dbReference>
<comment type="caution">
    <text evidence="8">The sequence shown here is derived from an EMBL/GenBank/DDBJ whole genome shotgun (WGS) entry which is preliminary data.</text>
</comment>
<evidence type="ECO:0000256" key="5">
    <source>
        <dbReference type="ARBA" id="ARBA00023004"/>
    </source>
</evidence>
<dbReference type="Gene3D" id="3.90.380.10">
    <property type="entry name" value="Naphthalene 1,2-dioxygenase Alpha Subunit, Chain A, domain 1"/>
    <property type="match status" value="1"/>
</dbReference>
<dbReference type="CDD" id="cd03469">
    <property type="entry name" value="Rieske_RO_Alpha_N"/>
    <property type="match status" value="1"/>
</dbReference>
<dbReference type="InterPro" id="IPR015879">
    <property type="entry name" value="Ring_hydroxy_dOase_asu_C_dom"/>
</dbReference>
<keyword evidence="2" id="KW-0001">2Fe-2S</keyword>
<dbReference type="Pfam" id="PF00848">
    <property type="entry name" value="Ring_hydroxyl_A"/>
    <property type="match status" value="1"/>
</dbReference>
<dbReference type="InterPro" id="IPR001663">
    <property type="entry name" value="Rng_hydr_dOase-A"/>
</dbReference>
<dbReference type="InterPro" id="IPR036922">
    <property type="entry name" value="Rieske_2Fe-2S_sf"/>
</dbReference>
<proteinExistence type="predicted"/>
<evidence type="ECO:0000259" key="7">
    <source>
        <dbReference type="PROSITE" id="PS51296"/>
    </source>
</evidence>
<keyword evidence="5" id="KW-0408">Iron</keyword>
<dbReference type="AlphaFoldDB" id="A0A918TQE8"/>
<reference evidence="8" key="2">
    <citation type="submission" date="2020-09" db="EMBL/GenBank/DDBJ databases">
        <authorList>
            <person name="Sun Q."/>
            <person name="Kim S."/>
        </authorList>
    </citation>
    <scope>NUCLEOTIDE SEQUENCE</scope>
    <source>
        <strain evidence="8">KCTC 12988</strain>
    </source>
</reference>
<keyword evidence="6" id="KW-0411">Iron-sulfur</keyword>
<dbReference type="GO" id="GO:0005506">
    <property type="term" value="F:iron ion binding"/>
    <property type="evidence" value="ECO:0007669"/>
    <property type="project" value="InterPro"/>
</dbReference>
<dbReference type="GO" id="GO:0051537">
    <property type="term" value="F:2 iron, 2 sulfur cluster binding"/>
    <property type="evidence" value="ECO:0007669"/>
    <property type="project" value="UniProtKB-KW"/>
</dbReference>
<reference evidence="8" key="1">
    <citation type="journal article" date="2014" name="Int. J. Syst. Evol. Microbiol.">
        <title>Complete genome sequence of Corynebacterium casei LMG S-19264T (=DSM 44701T), isolated from a smear-ripened cheese.</title>
        <authorList>
            <consortium name="US DOE Joint Genome Institute (JGI-PGF)"/>
            <person name="Walter F."/>
            <person name="Albersmeier A."/>
            <person name="Kalinowski J."/>
            <person name="Ruckert C."/>
        </authorList>
    </citation>
    <scope>NUCLEOTIDE SEQUENCE</scope>
    <source>
        <strain evidence="8">KCTC 12988</strain>
    </source>
</reference>